<organism evidence="2 3">
    <name type="scientific">Ensete ventricosum</name>
    <name type="common">Abyssinian banana</name>
    <name type="synonym">Musa ensete</name>
    <dbReference type="NCBI Taxonomy" id="4639"/>
    <lineage>
        <taxon>Eukaryota</taxon>
        <taxon>Viridiplantae</taxon>
        <taxon>Streptophyta</taxon>
        <taxon>Embryophyta</taxon>
        <taxon>Tracheophyta</taxon>
        <taxon>Spermatophyta</taxon>
        <taxon>Magnoliopsida</taxon>
        <taxon>Liliopsida</taxon>
        <taxon>Zingiberales</taxon>
        <taxon>Musaceae</taxon>
        <taxon>Ensete</taxon>
    </lineage>
</organism>
<dbReference type="PANTHER" id="PTHR33868">
    <property type="entry name" value="EXPRESSED PROTEIN"/>
    <property type="match status" value="1"/>
</dbReference>
<reference evidence="2 3" key="1">
    <citation type="journal article" date="2014" name="Agronomy (Basel)">
        <title>A Draft Genome Sequence for Ensete ventricosum, the Drought-Tolerant Tree Against Hunger.</title>
        <authorList>
            <person name="Harrison J."/>
            <person name="Moore K.A."/>
            <person name="Paszkiewicz K."/>
            <person name="Jones T."/>
            <person name="Grant M."/>
            <person name="Ambacheew D."/>
            <person name="Muzemil S."/>
            <person name="Studholme D.J."/>
        </authorList>
    </citation>
    <scope>NUCLEOTIDE SEQUENCE [LARGE SCALE GENOMIC DNA]</scope>
</reference>
<evidence type="ECO:0000313" key="3">
    <source>
        <dbReference type="Proteomes" id="UP000287651"/>
    </source>
</evidence>
<feature type="region of interest" description="Disordered" evidence="1">
    <location>
        <begin position="1"/>
        <end position="21"/>
    </location>
</feature>
<proteinExistence type="predicted"/>
<dbReference type="EMBL" id="AMZH03001780">
    <property type="protein sequence ID" value="RRT78016.1"/>
    <property type="molecule type" value="Genomic_DNA"/>
</dbReference>
<protein>
    <submittedName>
        <fullName evidence="2">Uncharacterized protein</fullName>
    </submittedName>
</protein>
<dbReference type="PANTHER" id="PTHR33868:SF2">
    <property type="entry name" value="EXPRESSED PROTEIN"/>
    <property type="match status" value="1"/>
</dbReference>
<gene>
    <name evidence="2" type="ORF">B296_00020203</name>
</gene>
<accession>A0A427AP60</accession>
<dbReference type="Proteomes" id="UP000287651">
    <property type="component" value="Unassembled WGS sequence"/>
</dbReference>
<feature type="non-terminal residue" evidence="2">
    <location>
        <position position="1"/>
    </location>
</feature>
<feature type="compositionally biased region" description="Basic and acidic residues" evidence="1">
    <location>
        <begin position="1"/>
        <end position="16"/>
    </location>
</feature>
<evidence type="ECO:0000256" key="1">
    <source>
        <dbReference type="SAM" id="MobiDB-lite"/>
    </source>
</evidence>
<sequence>TQDNVKEEQAESKQTSENDPISAQLLKALRHSQTRARKAEMAAQKTYDEKEHMVKLFFRQASHLLAYKQWLRMLQLENLRLNCSR</sequence>
<comment type="caution">
    <text evidence="2">The sequence shown here is derived from an EMBL/GenBank/DDBJ whole genome shotgun (WGS) entry which is preliminary data.</text>
</comment>
<dbReference type="AlphaFoldDB" id="A0A427AP60"/>
<name>A0A427AP60_ENSVE</name>
<evidence type="ECO:0000313" key="2">
    <source>
        <dbReference type="EMBL" id="RRT78016.1"/>
    </source>
</evidence>